<keyword evidence="5" id="KW-0677">Repeat</keyword>
<dbReference type="Pfam" id="PF12819">
    <property type="entry name" value="Malectin_like"/>
    <property type="match status" value="1"/>
</dbReference>
<keyword evidence="6 9" id="KW-1133">Transmembrane helix</keyword>
<dbReference type="GO" id="GO:0016301">
    <property type="term" value="F:kinase activity"/>
    <property type="evidence" value="ECO:0007669"/>
    <property type="project" value="UniProtKB-KW"/>
</dbReference>
<evidence type="ECO:0000256" key="6">
    <source>
        <dbReference type="ARBA" id="ARBA00022989"/>
    </source>
</evidence>
<gene>
    <name evidence="11" type="primary">At1g05700_10</name>
    <name evidence="11" type="ORF">g.127700</name>
</gene>
<evidence type="ECO:0000256" key="7">
    <source>
        <dbReference type="ARBA" id="ARBA00023136"/>
    </source>
</evidence>
<dbReference type="PANTHER" id="PTHR45631:SF202">
    <property type="entry name" value="SENESCENCE-INDUCED RECEPTOR-LIKE SERINE_THREONINE-PROTEIN KINASE"/>
    <property type="match status" value="1"/>
</dbReference>
<dbReference type="Pfam" id="PF13855">
    <property type="entry name" value="LRR_8"/>
    <property type="match status" value="1"/>
</dbReference>
<dbReference type="PRINTS" id="PR00019">
    <property type="entry name" value="LEURICHRPT"/>
</dbReference>
<dbReference type="SUPFAM" id="SSF52058">
    <property type="entry name" value="L domain-like"/>
    <property type="match status" value="1"/>
</dbReference>
<feature type="non-terminal residue" evidence="11">
    <location>
        <position position="1"/>
    </location>
</feature>
<comment type="subcellular location">
    <subcellularLocation>
        <location evidence="1">Cell membrane</location>
        <topology evidence="1">Single-pass membrane protein</topology>
    </subcellularLocation>
</comment>
<keyword evidence="11" id="KW-0808">Transferase</keyword>
<dbReference type="InterPro" id="IPR017441">
    <property type="entry name" value="Protein_kinase_ATP_BS"/>
</dbReference>
<dbReference type="EMBL" id="GDJX01015012">
    <property type="protein sequence ID" value="JAT52924.1"/>
    <property type="molecule type" value="Transcribed_RNA"/>
</dbReference>
<keyword evidence="8" id="KW-0547">Nucleotide-binding</keyword>
<evidence type="ECO:0000256" key="5">
    <source>
        <dbReference type="ARBA" id="ARBA00022737"/>
    </source>
</evidence>
<feature type="transmembrane region" description="Helical" evidence="9">
    <location>
        <begin position="489"/>
        <end position="512"/>
    </location>
</feature>
<evidence type="ECO:0000256" key="3">
    <source>
        <dbReference type="ARBA" id="ARBA00022692"/>
    </source>
</evidence>
<dbReference type="SUPFAM" id="SSF56112">
    <property type="entry name" value="Protein kinase-like (PK-like)"/>
    <property type="match status" value="1"/>
</dbReference>
<dbReference type="InterPro" id="IPR001611">
    <property type="entry name" value="Leu-rich_rpt"/>
</dbReference>
<dbReference type="Gene3D" id="3.30.200.20">
    <property type="entry name" value="Phosphorylase Kinase, domain 1"/>
    <property type="match status" value="1"/>
</dbReference>
<accession>A0A1D1YE77</accession>
<keyword evidence="4" id="KW-0732">Signal</keyword>
<evidence type="ECO:0000313" key="11">
    <source>
        <dbReference type="EMBL" id="JAT52924.1"/>
    </source>
</evidence>
<feature type="binding site" evidence="8">
    <location>
        <position position="588"/>
    </location>
    <ligand>
        <name>ATP</name>
        <dbReference type="ChEBI" id="CHEBI:30616"/>
    </ligand>
</feature>
<evidence type="ECO:0000256" key="4">
    <source>
        <dbReference type="ARBA" id="ARBA00022729"/>
    </source>
</evidence>
<dbReference type="PROSITE" id="PS00107">
    <property type="entry name" value="PROTEIN_KINASE_ATP"/>
    <property type="match status" value="1"/>
</dbReference>
<dbReference type="AlphaFoldDB" id="A0A1D1YE77"/>
<dbReference type="Gene3D" id="3.80.10.10">
    <property type="entry name" value="Ribonuclease Inhibitor"/>
    <property type="match status" value="1"/>
</dbReference>
<protein>
    <submittedName>
        <fullName evidence="11">Putative LRR receptor-like serine/threonine-protein kinase At1g05700</fullName>
    </submittedName>
</protein>
<keyword evidence="3 9" id="KW-0812">Transmembrane</keyword>
<keyword evidence="2" id="KW-0433">Leucine-rich repeat</keyword>
<evidence type="ECO:0000256" key="2">
    <source>
        <dbReference type="ARBA" id="ARBA00022614"/>
    </source>
</evidence>
<feature type="domain" description="Malectin-like" evidence="10">
    <location>
        <begin position="13"/>
        <end position="338"/>
    </location>
</feature>
<sequence length="651" mass="72715">LVHGQSQEGFISLDCGIPEGGDYQDPTTTIHFTTDTGYIDAGEIRNAPSCPNSLFPSYRNLRSFPNGTRNCYRLRPVKPGGKYLIRATFCYGNYDGNNSVPEFDLHVGVNFGTTVGLLSDGALNAEIITVAQWEYIWVCLVNTGKGTPFISSLELRPLLDSMYVIANQSQCLLLESRWNFGASSQLRFPHDPYDRSWYDNIAGFKAVNSTWEVTTKAADGFQVPPSVMRTAVTTTSRSGHDAFMEVNGSPGDRIYVVLHFAELEQLLPNDTRKMDIYDGVVDDGNPRLLYGNYTPPFLLADARDATLIAVWKGKFNITVYASASSTRPYLLNAFESFFLRPMDGLSTHRRDVDAIEEIKRVYKLKRNWMGDPCAPPAFAWDGVSCSYENSRPRRIISLNLSSTPLNDGIPASIANLTALTTLDLSNNNLTGTIPDFLAELPSLRALILTGNQLIGTPRHLCEKVQNAVLSLSIEGDRNPCLQVKEKKKIIIPVTIVASSIFLVLLVVFILFWRNKRRGRFNGSNGQQREEDRGRNIMKGNEGLKRESHCFTFPEIRNITRNFETAIGKGGFGVVYLGYLNTRTHVAVKVLSQSSSQGTKEFQAEVPHDSCPLYIYLSSLNSFRFLCIPLLRFYLILYNDCIKHVPGLHMAS</sequence>
<proteinExistence type="predicted"/>
<dbReference type="PANTHER" id="PTHR45631">
    <property type="entry name" value="OS07G0107800 PROTEIN-RELATED"/>
    <property type="match status" value="1"/>
</dbReference>
<evidence type="ECO:0000256" key="9">
    <source>
        <dbReference type="SAM" id="Phobius"/>
    </source>
</evidence>
<dbReference type="PROSITE" id="PS51450">
    <property type="entry name" value="LRR"/>
    <property type="match status" value="1"/>
</dbReference>
<dbReference type="GO" id="GO:0005524">
    <property type="term" value="F:ATP binding"/>
    <property type="evidence" value="ECO:0007669"/>
    <property type="project" value="UniProtKB-UniRule"/>
</dbReference>
<dbReference type="FunFam" id="3.80.10.10:FF:000129">
    <property type="entry name" value="Leucine-rich repeat receptor-like kinase"/>
    <property type="match status" value="1"/>
</dbReference>
<dbReference type="GO" id="GO:0005886">
    <property type="term" value="C:plasma membrane"/>
    <property type="evidence" value="ECO:0007669"/>
    <property type="project" value="UniProtKB-SubCell"/>
</dbReference>
<name>A0A1D1YE77_9ARAE</name>
<evidence type="ECO:0000259" key="10">
    <source>
        <dbReference type="Pfam" id="PF12819"/>
    </source>
</evidence>
<evidence type="ECO:0000256" key="1">
    <source>
        <dbReference type="ARBA" id="ARBA00004162"/>
    </source>
</evidence>
<keyword evidence="11" id="KW-0418">Kinase</keyword>
<keyword evidence="7 9" id="KW-0472">Membrane</keyword>
<reference evidence="11" key="1">
    <citation type="submission" date="2015-07" db="EMBL/GenBank/DDBJ databases">
        <title>Transcriptome Assembly of Anthurium amnicola.</title>
        <authorList>
            <person name="Suzuki J."/>
        </authorList>
    </citation>
    <scope>NUCLEOTIDE SEQUENCE</scope>
</reference>
<dbReference type="InterPro" id="IPR011009">
    <property type="entry name" value="Kinase-like_dom_sf"/>
</dbReference>
<organism evidence="11">
    <name type="scientific">Anthurium amnicola</name>
    <dbReference type="NCBI Taxonomy" id="1678845"/>
    <lineage>
        <taxon>Eukaryota</taxon>
        <taxon>Viridiplantae</taxon>
        <taxon>Streptophyta</taxon>
        <taxon>Embryophyta</taxon>
        <taxon>Tracheophyta</taxon>
        <taxon>Spermatophyta</taxon>
        <taxon>Magnoliopsida</taxon>
        <taxon>Liliopsida</taxon>
        <taxon>Araceae</taxon>
        <taxon>Pothoideae</taxon>
        <taxon>Potheae</taxon>
        <taxon>Anthurium</taxon>
    </lineage>
</organism>
<dbReference type="InterPro" id="IPR024788">
    <property type="entry name" value="Malectin-like_Carb-bd_dom"/>
</dbReference>
<evidence type="ECO:0000256" key="8">
    <source>
        <dbReference type="PROSITE-ProRule" id="PRU10141"/>
    </source>
</evidence>
<dbReference type="InterPro" id="IPR032675">
    <property type="entry name" value="LRR_dom_sf"/>
</dbReference>
<keyword evidence="11" id="KW-0675">Receptor</keyword>
<keyword evidence="8" id="KW-0067">ATP-binding</keyword>